<evidence type="ECO:0000313" key="1">
    <source>
        <dbReference type="EMBL" id="JAE20028.1"/>
    </source>
</evidence>
<protein>
    <submittedName>
        <fullName evidence="1">Uncharacterized protein</fullName>
    </submittedName>
</protein>
<dbReference type="EMBL" id="GBRH01177868">
    <property type="protein sequence ID" value="JAE20028.1"/>
    <property type="molecule type" value="Transcribed_RNA"/>
</dbReference>
<name>A0A0A9GH88_ARUDO</name>
<reference evidence="1" key="2">
    <citation type="journal article" date="2015" name="Data Brief">
        <title>Shoot transcriptome of the giant reed, Arundo donax.</title>
        <authorList>
            <person name="Barrero R.A."/>
            <person name="Guerrero F.D."/>
            <person name="Moolhuijzen P."/>
            <person name="Goolsby J.A."/>
            <person name="Tidwell J."/>
            <person name="Bellgard S.E."/>
            <person name="Bellgard M.I."/>
        </authorList>
    </citation>
    <scope>NUCLEOTIDE SEQUENCE</scope>
    <source>
        <tissue evidence="1">Shoot tissue taken approximately 20 cm above the soil surface</tissue>
    </source>
</reference>
<organism evidence="1">
    <name type="scientific">Arundo donax</name>
    <name type="common">Giant reed</name>
    <name type="synonym">Donax arundinaceus</name>
    <dbReference type="NCBI Taxonomy" id="35708"/>
    <lineage>
        <taxon>Eukaryota</taxon>
        <taxon>Viridiplantae</taxon>
        <taxon>Streptophyta</taxon>
        <taxon>Embryophyta</taxon>
        <taxon>Tracheophyta</taxon>
        <taxon>Spermatophyta</taxon>
        <taxon>Magnoliopsida</taxon>
        <taxon>Liliopsida</taxon>
        <taxon>Poales</taxon>
        <taxon>Poaceae</taxon>
        <taxon>PACMAD clade</taxon>
        <taxon>Arundinoideae</taxon>
        <taxon>Arundineae</taxon>
        <taxon>Arundo</taxon>
    </lineage>
</organism>
<sequence>MFARTCLNMILSENILYPNILIHLVLRKIWSVD</sequence>
<dbReference type="AlphaFoldDB" id="A0A0A9GH88"/>
<accession>A0A0A9GH88</accession>
<proteinExistence type="predicted"/>
<reference evidence="1" key="1">
    <citation type="submission" date="2014-09" db="EMBL/GenBank/DDBJ databases">
        <authorList>
            <person name="Magalhaes I.L.F."/>
            <person name="Oliveira U."/>
            <person name="Santos F.R."/>
            <person name="Vidigal T.H.D.A."/>
            <person name="Brescovit A.D."/>
            <person name="Santos A.J."/>
        </authorList>
    </citation>
    <scope>NUCLEOTIDE SEQUENCE</scope>
    <source>
        <tissue evidence="1">Shoot tissue taken approximately 20 cm above the soil surface</tissue>
    </source>
</reference>